<evidence type="ECO:0000313" key="2">
    <source>
        <dbReference type="EMBL" id="WFD14175.1"/>
    </source>
</evidence>
<organism evidence="2 3">
    <name type="scientific">Malassezia arunalokei</name>
    <dbReference type="NCBI Taxonomy" id="1514897"/>
    <lineage>
        <taxon>Eukaryota</taxon>
        <taxon>Fungi</taxon>
        <taxon>Dikarya</taxon>
        <taxon>Basidiomycota</taxon>
        <taxon>Ustilaginomycotina</taxon>
        <taxon>Malasseziomycetes</taxon>
        <taxon>Malasseziales</taxon>
        <taxon>Malasseziaceae</taxon>
        <taxon>Malassezia</taxon>
    </lineage>
</organism>
<dbReference type="Pfam" id="PF08624">
    <property type="entry name" value="CRC_subunit"/>
    <property type="match status" value="1"/>
</dbReference>
<dbReference type="Proteomes" id="UP001217582">
    <property type="component" value="Chromosome 1"/>
</dbReference>
<feature type="compositionally biased region" description="Acidic residues" evidence="1">
    <location>
        <begin position="60"/>
        <end position="69"/>
    </location>
</feature>
<dbReference type="AlphaFoldDB" id="A0AAJ5YVX2"/>
<evidence type="ECO:0000256" key="1">
    <source>
        <dbReference type="SAM" id="MobiDB-lite"/>
    </source>
</evidence>
<sequence>MPRPSRRLRSATDDARRTTRSQRARSPVSSDNESDAYSDEKPVTRRRGRRVSTPRYESTPIEDEDEEEEKPARRRARRVATTREEGMPMDEDEDNEDVQQDYHVENDAFVLDEDEAGEKKIDPDGYLLGGRSFHIPTMLLPERSDRRLYMLSIDVARGLGFRDSGYFFRKNPLIHKVLLTMEEKDQLIAEGRISSGLRTRNVTAVTARAVFQVIGARAIARGRNVTDDYYEAQARAEGKKEGTLAMQPSMQDLMSRRGDRRRDLDRERRHGSDAATYTTVDPHGHVITTTFGDAGHAPFDRTSHLTQRRNMLMRADMSEENWMAMYAQSVRAANAELLAARRDRLVAFPSSYKPSALDEHVLCDTRPPWEREQAPTTDAMRRHARRERAPPLGLYDPHTHTAHVPFHTQPTAAWFAKVDDEPRIPVPSARLAHIYTTETCIMMGS</sequence>
<feature type="compositionally biased region" description="Basic and acidic residues" evidence="1">
    <location>
        <begin position="254"/>
        <end position="272"/>
    </location>
</feature>
<dbReference type="InterPro" id="IPR013933">
    <property type="entry name" value="CRC_Rsc7/Swp82"/>
</dbReference>
<name>A0AAJ5YVX2_9BASI</name>
<dbReference type="EMBL" id="CP119916">
    <property type="protein sequence ID" value="WFD14175.1"/>
    <property type="molecule type" value="Genomic_DNA"/>
</dbReference>
<accession>A0AAJ5YVX2</accession>
<feature type="region of interest" description="Disordered" evidence="1">
    <location>
        <begin position="1"/>
        <end position="96"/>
    </location>
</feature>
<keyword evidence="3" id="KW-1185">Reference proteome</keyword>
<feature type="compositionally biased region" description="Acidic residues" evidence="1">
    <location>
        <begin position="87"/>
        <end position="96"/>
    </location>
</feature>
<feature type="region of interest" description="Disordered" evidence="1">
    <location>
        <begin position="251"/>
        <end position="279"/>
    </location>
</feature>
<reference evidence="2 3" key="1">
    <citation type="submission" date="2023-03" db="EMBL/GenBank/DDBJ databases">
        <title>Mating type loci evolution in Malassezia.</title>
        <authorList>
            <person name="Coelho M.A."/>
        </authorList>
    </citation>
    <scope>NUCLEOTIDE SEQUENCE [LARGE SCALE GENOMIC DNA]</scope>
    <source>
        <strain evidence="2 3">CBS 13387</strain>
    </source>
</reference>
<gene>
    <name evidence="2" type="primary">NPL6</name>
    <name evidence="2" type="ORF">MARU1_000174</name>
</gene>
<evidence type="ECO:0000313" key="3">
    <source>
        <dbReference type="Proteomes" id="UP001217582"/>
    </source>
</evidence>
<proteinExistence type="predicted"/>
<protein>
    <submittedName>
        <fullName evidence="2">Chromatin structure-remodeling complex subunit RSC7</fullName>
    </submittedName>
</protein>